<protein>
    <submittedName>
        <fullName evidence="1">Ubiquitin carboxyl-terminal hydrolase 12</fullName>
    </submittedName>
</protein>
<dbReference type="Proteomes" id="UP001164539">
    <property type="component" value="Chromosome 2"/>
</dbReference>
<dbReference type="EMBL" id="CM051395">
    <property type="protein sequence ID" value="KAJ4726263.1"/>
    <property type="molecule type" value="Genomic_DNA"/>
</dbReference>
<evidence type="ECO:0000313" key="2">
    <source>
        <dbReference type="Proteomes" id="UP001164539"/>
    </source>
</evidence>
<proteinExistence type="predicted"/>
<name>A0ACC1YT98_MELAZ</name>
<evidence type="ECO:0000313" key="1">
    <source>
        <dbReference type="EMBL" id="KAJ4726263.1"/>
    </source>
</evidence>
<reference evidence="1 2" key="1">
    <citation type="journal article" date="2023" name="Science">
        <title>Complex scaffold remodeling in plant triterpene biosynthesis.</title>
        <authorList>
            <person name="De La Pena R."/>
            <person name="Hodgson H."/>
            <person name="Liu J.C."/>
            <person name="Stephenson M.J."/>
            <person name="Martin A.C."/>
            <person name="Owen C."/>
            <person name="Harkess A."/>
            <person name="Leebens-Mack J."/>
            <person name="Jimenez L.E."/>
            <person name="Osbourn A."/>
            <person name="Sattely E.S."/>
        </authorList>
    </citation>
    <scope>NUCLEOTIDE SEQUENCE [LARGE SCALE GENOMIC DNA]</scope>
    <source>
        <strain evidence="2">cv. JPN11</strain>
        <tissue evidence="1">Leaf</tissue>
    </source>
</reference>
<accession>A0ACC1YT98</accession>
<sequence length="262" mass="29731">MGSRGSPGSAMLTGRNAFPSHYLFKIESFSLLSTSSVEKYTTDNFEAGGFKWKMHIHLTGDKLMNATDHISTYLELAETGSLPTGWVVNAIINFFIFNQIENKYFGLQVYVVKNTFKGERLSMMKDPPIYNYTWRVKSFSTLANKSYESESFGCYNWKVSLHPNGHAEGKGNSISVFLELSHSIFPPNTKLFTRYLLRVKDQINGNDIEYKVDRLYTPSSPCWGFRQMLTLAKLMDSEQGYLVDDTCIIQAQVTLLGLVLTD</sequence>
<keyword evidence="1" id="KW-0378">Hydrolase</keyword>
<organism evidence="1 2">
    <name type="scientific">Melia azedarach</name>
    <name type="common">Chinaberry tree</name>
    <dbReference type="NCBI Taxonomy" id="155640"/>
    <lineage>
        <taxon>Eukaryota</taxon>
        <taxon>Viridiplantae</taxon>
        <taxon>Streptophyta</taxon>
        <taxon>Embryophyta</taxon>
        <taxon>Tracheophyta</taxon>
        <taxon>Spermatophyta</taxon>
        <taxon>Magnoliopsida</taxon>
        <taxon>eudicotyledons</taxon>
        <taxon>Gunneridae</taxon>
        <taxon>Pentapetalae</taxon>
        <taxon>rosids</taxon>
        <taxon>malvids</taxon>
        <taxon>Sapindales</taxon>
        <taxon>Meliaceae</taxon>
        <taxon>Melia</taxon>
    </lineage>
</organism>
<comment type="caution">
    <text evidence="1">The sequence shown here is derived from an EMBL/GenBank/DDBJ whole genome shotgun (WGS) entry which is preliminary data.</text>
</comment>
<keyword evidence="2" id="KW-1185">Reference proteome</keyword>
<gene>
    <name evidence="1" type="ORF">OWV82_005004</name>
</gene>